<sequence>MDVRLRLREEHLDPRLPLLGFHDDDLFDLLTRIPAIGADPAAVARLNELAAALVAHLDDPGAELYTDDDADHPLGAGLLPMLAMIATADDVVQRLREREIPDELGWRSLSDLGQQVWVHRQTFGEFGLHTHRWLRIAWAGRLFWLGRLQYELAALDGGGWEASIHIPQTGSLTPAAVDESLALAEEFFARHFPDRLPVRYRCTSWLLDPELGAGLPGSNIASFAERFALTEQGTSPGDADAIFFTYRRRGTTDPAALPQRTSLERLVADRLAAGQHWQVRTGILSAHG</sequence>
<evidence type="ECO:0000313" key="3">
    <source>
        <dbReference type="EMBL" id="OYO12655.1"/>
    </source>
</evidence>
<reference evidence="3 4" key="1">
    <citation type="submission" date="2017-07" db="EMBL/GenBank/DDBJ databases">
        <title>Draft whole genome sequences of clinical Proprionibacteriaceae strains.</title>
        <authorList>
            <person name="Bernier A.-M."/>
            <person name="Bernard K."/>
            <person name="Domingo M.-C."/>
        </authorList>
    </citation>
    <scope>NUCLEOTIDE SEQUENCE [LARGE SCALE GENOMIC DNA]</scope>
    <source>
        <strain evidence="3 4">NML 030167</strain>
    </source>
</reference>
<dbReference type="Pfam" id="PF18164">
    <property type="entry name" value="GNAT_C"/>
    <property type="match status" value="1"/>
</dbReference>
<dbReference type="RefSeq" id="WP_094405789.1">
    <property type="nucleotide sequence ID" value="NZ_NMVO01000014.1"/>
</dbReference>
<organism evidence="3 4">
    <name type="scientific">Enemella evansiae</name>
    <dbReference type="NCBI Taxonomy" id="2016499"/>
    <lineage>
        <taxon>Bacteria</taxon>
        <taxon>Bacillati</taxon>
        <taxon>Actinomycetota</taxon>
        <taxon>Actinomycetes</taxon>
        <taxon>Propionibacteriales</taxon>
        <taxon>Propionibacteriaceae</taxon>
        <taxon>Enemella</taxon>
    </lineage>
</organism>
<dbReference type="InterPro" id="IPR041644">
    <property type="entry name" value="GNAT_C"/>
</dbReference>
<dbReference type="Pfam" id="PF18082">
    <property type="entry name" value="NAT_N"/>
    <property type="match status" value="1"/>
</dbReference>
<dbReference type="InterPro" id="IPR041273">
    <property type="entry name" value="NAT_N"/>
</dbReference>
<evidence type="ECO:0000313" key="4">
    <source>
        <dbReference type="Proteomes" id="UP000215896"/>
    </source>
</evidence>
<feature type="domain" description="GNAT-like C-terminal" evidence="2">
    <location>
        <begin position="142"/>
        <end position="284"/>
    </location>
</feature>
<keyword evidence="4" id="KW-1185">Reference proteome</keyword>
<dbReference type="Proteomes" id="UP000215896">
    <property type="component" value="Unassembled WGS sequence"/>
</dbReference>
<accession>A0A255G9X8</accession>
<dbReference type="Gene3D" id="3.40.630.120">
    <property type="match status" value="1"/>
</dbReference>
<dbReference type="OrthoDB" id="3229305at2"/>
<dbReference type="EMBL" id="NMVO01000014">
    <property type="protein sequence ID" value="OYO12655.1"/>
    <property type="molecule type" value="Genomic_DNA"/>
</dbReference>
<comment type="caution">
    <text evidence="3">The sequence shown here is derived from an EMBL/GenBank/DDBJ whole genome shotgun (WGS) entry which is preliminary data.</text>
</comment>
<feature type="domain" description="N-acyltransferase N-terminal" evidence="1">
    <location>
        <begin position="12"/>
        <end position="140"/>
    </location>
</feature>
<gene>
    <name evidence="3" type="ORF">CGZ94_12120</name>
</gene>
<evidence type="ECO:0008006" key="5">
    <source>
        <dbReference type="Google" id="ProtNLM"/>
    </source>
</evidence>
<proteinExistence type="predicted"/>
<evidence type="ECO:0000259" key="2">
    <source>
        <dbReference type="Pfam" id="PF18164"/>
    </source>
</evidence>
<protein>
    <recommendedName>
        <fullName evidence="5">DUF5596 domain-containing protein</fullName>
    </recommendedName>
</protein>
<evidence type="ECO:0000259" key="1">
    <source>
        <dbReference type="Pfam" id="PF18082"/>
    </source>
</evidence>
<name>A0A255G9X8_9ACTN</name>
<dbReference type="AlphaFoldDB" id="A0A255G9X8"/>